<proteinExistence type="predicted"/>
<dbReference type="STRING" id="764103.G7E509"/>
<dbReference type="HOGENOM" id="CLU_509077_0_0_1"/>
<comment type="caution">
    <text evidence="7">The sequence shown here is derived from an EMBL/GenBank/DDBJ whole genome shotgun (WGS) entry which is preliminary data.</text>
</comment>
<keyword evidence="2 6" id="KW-0812">Transmembrane</keyword>
<dbReference type="InterPro" id="IPR051694">
    <property type="entry name" value="Immunoregulatory_rcpt-like"/>
</dbReference>
<evidence type="ECO:0000313" key="7">
    <source>
        <dbReference type="EMBL" id="GAA97919.1"/>
    </source>
</evidence>
<feature type="compositionally biased region" description="Low complexity" evidence="5">
    <location>
        <begin position="475"/>
        <end position="486"/>
    </location>
</feature>
<keyword evidence="8" id="KW-1185">Reference proteome</keyword>
<gene>
    <name evidence="7" type="primary">Mo04599</name>
    <name evidence="7" type="ORF">E5Q_04599</name>
</gene>
<dbReference type="Proteomes" id="UP000009131">
    <property type="component" value="Unassembled WGS sequence"/>
</dbReference>
<feature type="region of interest" description="Disordered" evidence="5">
    <location>
        <begin position="465"/>
        <end position="490"/>
    </location>
</feature>
<evidence type="ECO:0000256" key="3">
    <source>
        <dbReference type="ARBA" id="ARBA00022989"/>
    </source>
</evidence>
<feature type="transmembrane region" description="Helical" evidence="6">
    <location>
        <begin position="208"/>
        <end position="231"/>
    </location>
</feature>
<comment type="subcellular location">
    <subcellularLocation>
        <location evidence="1">Membrane</location>
        <topology evidence="1">Single-pass membrane protein</topology>
    </subcellularLocation>
</comment>
<feature type="compositionally biased region" description="Polar residues" evidence="5">
    <location>
        <begin position="408"/>
        <end position="420"/>
    </location>
</feature>
<evidence type="ECO:0000256" key="2">
    <source>
        <dbReference type="ARBA" id="ARBA00022692"/>
    </source>
</evidence>
<reference evidence="7 8" key="2">
    <citation type="journal article" date="2012" name="Open Biol.">
        <title>Characteristics of nucleosomes and linker DNA regions on the genome of the basidiomycete Mixia osmundae revealed by mono- and dinucleosome mapping.</title>
        <authorList>
            <person name="Nishida H."/>
            <person name="Kondo S."/>
            <person name="Matsumoto T."/>
            <person name="Suzuki Y."/>
            <person name="Yoshikawa H."/>
            <person name="Taylor T.D."/>
            <person name="Sugiyama J."/>
        </authorList>
    </citation>
    <scope>NUCLEOTIDE SEQUENCE [LARGE SCALE GENOMIC DNA]</scope>
    <source>
        <strain evidence="8">CBS 9802 / IAM 14324 / JCM 22182 / KY 12970</strain>
    </source>
</reference>
<keyword evidence="4 6" id="KW-0472">Membrane</keyword>
<feature type="region of interest" description="Disordered" evidence="5">
    <location>
        <begin position="76"/>
        <end position="100"/>
    </location>
</feature>
<organism evidence="7 8">
    <name type="scientific">Mixia osmundae (strain CBS 9802 / IAM 14324 / JCM 22182 / KY 12970)</name>
    <dbReference type="NCBI Taxonomy" id="764103"/>
    <lineage>
        <taxon>Eukaryota</taxon>
        <taxon>Fungi</taxon>
        <taxon>Dikarya</taxon>
        <taxon>Basidiomycota</taxon>
        <taxon>Pucciniomycotina</taxon>
        <taxon>Mixiomycetes</taxon>
        <taxon>Mixiales</taxon>
        <taxon>Mixiaceae</taxon>
        <taxon>Mixia</taxon>
    </lineage>
</organism>
<reference evidence="7 8" key="1">
    <citation type="journal article" date="2011" name="J. Gen. Appl. Microbiol.">
        <title>Draft genome sequencing of the enigmatic basidiomycete Mixia osmundae.</title>
        <authorList>
            <person name="Nishida H."/>
            <person name="Nagatsuka Y."/>
            <person name="Sugiyama J."/>
        </authorList>
    </citation>
    <scope>NUCLEOTIDE SEQUENCE [LARGE SCALE GENOMIC DNA]</scope>
    <source>
        <strain evidence="8">CBS 9802 / IAM 14324 / JCM 22182 / KY 12970</strain>
    </source>
</reference>
<evidence type="ECO:0000256" key="5">
    <source>
        <dbReference type="SAM" id="MobiDB-lite"/>
    </source>
</evidence>
<name>G7E509_MIXOS</name>
<evidence type="ECO:0000313" key="8">
    <source>
        <dbReference type="Proteomes" id="UP000009131"/>
    </source>
</evidence>
<dbReference type="EMBL" id="BABT02000146">
    <property type="protein sequence ID" value="GAA97919.1"/>
    <property type="molecule type" value="Genomic_DNA"/>
</dbReference>
<dbReference type="GO" id="GO:0016020">
    <property type="term" value="C:membrane"/>
    <property type="evidence" value="ECO:0007669"/>
    <property type="project" value="UniProtKB-SubCell"/>
</dbReference>
<sequence>MADCQTFYSTEYYTATVNSQRVITSTYTDPGLPITINSTLGNLLTSLFPGQVHTTIITSNVQSTSVGSSVIAVSSSCSTSPTTTSPSTSPTSTPITSAAPTTSPIPIVVATTTSSSVIVVASPSSSSTLPDATSSAAAVTTTPAVILTPGTSSGGQLTSTRIASTSFSTTIVIVTAGDGSMSTSTSIIGSLVPVSDTSSGGSTSTGTIVGAVIGSLVGLIVLAGLIFFACARRRRQRAGPNNGDVFTDQMWEPGAHKEVGTADDDEEEFADGTAIGTVDGSHARHASMSSSGLMHTPIGQYSAGDYYSADTHYNAGQQYSQVSHGRNMSESSASGNLQDPRASMRASVMSQQPQYYSSYDAPLPTHAHRQSMHGIIEDSPRRTLSTRSVDYARSSFDRPERELPPAIVTTSDSGHGQSRPVNPRRMSSKTSLRRYGHINTLAEEDEAASLTRAREELEVPLATPHLETDSLHDGSSANTSSAPATPYDAQAQANDPRFWRNSALIAAPGQQNGGKPGDPALAGIVSQWEQAGFIS</sequence>
<feature type="region of interest" description="Disordered" evidence="5">
    <location>
        <begin position="393"/>
        <end position="439"/>
    </location>
</feature>
<dbReference type="GO" id="GO:0071944">
    <property type="term" value="C:cell periphery"/>
    <property type="evidence" value="ECO:0007669"/>
    <property type="project" value="UniProtKB-ARBA"/>
</dbReference>
<protein>
    <recommendedName>
        <fullName evidence="9">Mid2 domain-containing protein</fullName>
    </recommendedName>
</protein>
<evidence type="ECO:0000256" key="1">
    <source>
        <dbReference type="ARBA" id="ARBA00004167"/>
    </source>
</evidence>
<dbReference type="PANTHER" id="PTHR15549">
    <property type="entry name" value="PAIRED IMMUNOGLOBULIN-LIKE TYPE 2 RECEPTOR"/>
    <property type="match status" value="1"/>
</dbReference>
<dbReference type="RefSeq" id="XP_014566337.1">
    <property type="nucleotide sequence ID" value="XM_014710851.1"/>
</dbReference>
<dbReference type="AlphaFoldDB" id="G7E509"/>
<dbReference type="InParanoid" id="G7E509"/>
<accession>G7E509</accession>
<keyword evidence="3 6" id="KW-1133">Transmembrane helix</keyword>
<evidence type="ECO:0008006" key="9">
    <source>
        <dbReference type="Google" id="ProtNLM"/>
    </source>
</evidence>
<dbReference type="PANTHER" id="PTHR15549:SF26">
    <property type="entry name" value="AXIAL BUDDING PATTERN PROTEIN 2-RELATED"/>
    <property type="match status" value="1"/>
</dbReference>
<evidence type="ECO:0000256" key="4">
    <source>
        <dbReference type="ARBA" id="ARBA00023136"/>
    </source>
</evidence>
<evidence type="ECO:0000256" key="6">
    <source>
        <dbReference type="SAM" id="Phobius"/>
    </source>
</evidence>